<protein>
    <recommendedName>
        <fullName evidence="6">RNA polymerase sigma factor</fullName>
    </recommendedName>
</protein>
<evidence type="ECO:0000256" key="4">
    <source>
        <dbReference type="ARBA" id="ARBA00023125"/>
    </source>
</evidence>
<name>A0A4R0NK39_9SPHI</name>
<dbReference type="InterPro" id="IPR013325">
    <property type="entry name" value="RNA_pol_sigma_r2"/>
</dbReference>
<proteinExistence type="inferred from homology"/>
<dbReference type="AlphaFoldDB" id="A0A4R0NK39"/>
<dbReference type="SUPFAM" id="SSF88659">
    <property type="entry name" value="Sigma3 and sigma4 domains of RNA polymerase sigma factors"/>
    <property type="match status" value="1"/>
</dbReference>
<dbReference type="PANTHER" id="PTHR43133:SF46">
    <property type="entry name" value="RNA POLYMERASE SIGMA-70 FACTOR ECF SUBFAMILY"/>
    <property type="match status" value="1"/>
</dbReference>
<dbReference type="InterPro" id="IPR007627">
    <property type="entry name" value="RNA_pol_sigma70_r2"/>
</dbReference>
<dbReference type="InterPro" id="IPR014284">
    <property type="entry name" value="RNA_pol_sigma-70_dom"/>
</dbReference>
<gene>
    <name evidence="9" type="ORF">EZ444_01045</name>
    <name evidence="10" type="ORF">FBD94_05800</name>
</gene>
<keyword evidence="2 6" id="KW-0805">Transcription regulation</keyword>
<feature type="domain" description="RNA polymerase sigma-70 region 2" evidence="7">
    <location>
        <begin position="29"/>
        <end position="93"/>
    </location>
</feature>
<evidence type="ECO:0000313" key="9">
    <source>
        <dbReference type="EMBL" id="TCC99294.1"/>
    </source>
</evidence>
<evidence type="ECO:0000259" key="8">
    <source>
        <dbReference type="Pfam" id="PF08281"/>
    </source>
</evidence>
<reference evidence="10 12" key="2">
    <citation type="submission" date="2019-04" db="EMBL/GenBank/DDBJ databases">
        <title>Pedobacter sp. RP-1-16 sp. nov., isolated from Arctic soil.</title>
        <authorList>
            <person name="Dahal R.H."/>
            <person name="Kim D.-U."/>
        </authorList>
    </citation>
    <scope>NUCLEOTIDE SEQUENCE [LARGE SCALE GENOMIC DNA]</scope>
    <source>
        <strain evidence="10 12">RP-1-16</strain>
    </source>
</reference>
<dbReference type="OrthoDB" id="655312at2"/>
<evidence type="ECO:0000313" key="11">
    <source>
        <dbReference type="Proteomes" id="UP000291117"/>
    </source>
</evidence>
<dbReference type="EMBL" id="SWDX01000002">
    <property type="protein sequence ID" value="TKC63859.1"/>
    <property type="molecule type" value="Genomic_DNA"/>
</dbReference>
<dbReference type="Pfam" id="PF08281">
    <property type="entry name" value="Sigma70_r4_2"/>
    <property type="match status" value="1"/>
</dbReference>
<evidence type="ECO:0000259" key="7">
    <source>
        <dbReference type="Pfam" id="PF04542"/>
    </source>
</evidence>
<dbReference type="NCBIfam" id="TIGR02937">
    <property type="entry name" value="sigma70-ECF"/>
    <property type="match status" value="1"/>
</dbReference>
<dbReference type="InterPro" id="IPR039425">
    <property type="entry name" value="RNA_pol_sigma-70-like"/>
</dbReference>
<evidence type="ECO:0000313" key="12">
    <source>
        <dbReference type="Proteomes" id="UP000309594"/>
    </source>
</evidence>
<dbReference type="InterPro" id="IPR036388">
    <property type="entry name" value="WH-like_DNA-bd_sf"/>
</dbReference>
<keyword evidence="11" id="KW-1185">Reference proteome</keyword>
<comment type="similarity">
    <text evidence="1 6">Belongs to the sigma-70 factor family. ECF subfamily.</text>
</comment>
<dbReference type="Pfam" id="PF04542">
    <property type="entry name" value="Sigma70_r2"/>
    <property type="match status" value="1"/>
</dbReference>
<dbReference type="InterPro" id="IPR000838">
    <property type="entry name" value="RNA_pol_sigma70_ECF_CS"/>
</dbReference>
<evidence type="ECO:0000313" key="10">
    <source>
        <dbReference type="EMBL" id="TKC63859.1"/>
    </source>
</evidence>
<evidence type="ECO:0000256" key="3">
    <source>
        <dbReference type="ARBA" id="ARBA00023082"/>
    </source>
</evidence>
<dbReference type="InterPro" id="IPR013249">
    <property type="entry name" value="RNA_pol_sigma70_r4_t2"/>
</dbReference>
<organism evidence="9 11">
    <name type="scientific">Pedobacter hiemivivus</name>
    <dbReference type="NCBI Taxonomy" id="2530454"/>
    <lineage>
        <taxon>Bacteria</taxon>
        <taxon>Pseudomonadati</taxon>
        <taxon>Bacteroidota</taxon>
        <taxon>Sphingobacteriia</taxon>
        <taxon>Sphingobacteriales</taxon>
        <taxon>Sphingobacteriaceae</taxon>
        <taxon>Pedobacter</taxon>
    </lineage>
</organism>
<dbReference type="PROSITE" id="PS01063">
    <property type="entry name" value="SIGMA70_ECF"/>
    <property type="match status" value="1"/>
</dbReference>
<dbReference type="SUPFAM" id="SSF88946">
    <property type="entry name" value="Sigma2 domain of RNA polymerase sigma factors"/>
    <property type="match status" value="1"/>
</dbReference>
<dbReference type="RefSeq" id="WP_131606354.1">
    <property type="nucleotide sequence ID" value="NZ_SJSM01000001.1"/>
</dbReference>
<evidence type="ECO:0000256" key="5">
    <source>
        <dbReference type="ARBA" id="ARBA00023163"/>
    </source>
</evidence>
<keyword evidence="3 6" id="KW-0731">Sigma factor</keyword>
<dbReference type="Gene3D" id="1.10.1740.10">
    <property type="match status" value="1"/>
</dbReference>
<dbReference type="Proteomes" id="UP000309594">
    <property type="component" value="Unassembled WGS sequence"/>
</dbReference>
<dbReference type="EMBL" id="SJSM01000001">
    <property type="protein sequence ID" value="TCC99294.1"/>
    <property type="molecule type" value="Genomic_DNA"/>
</dbReference>
<dbReference type="GO" id="GO:0003677">
    <property type="term" value="F:DNA binding"/>
    <property type="evidence" value="ECO:0007669"/>
    <property type="project" value="UniProtKB-KW"/>
</dbReference>
<sequence>MNKEHHKDFTATQWLIKLINNDHFAFQVLYDLYSTQLYSNLLRIVKDTDIAQDLLQLAFVKIWEKRHLIDPEKDFLAYLIQITRNLAYDHFRKVALDRKLETHILSLTNEAYSHIEEELIYKESNQLFLSAVAKLSPQRKQVFTLCKMEGKSYHEVSNMLNISTSTISDHLLKSNKFIRAQMSIPEVLVSIFLMFLC</sequence>
<accession>A0A4U1GKF7</accession>
<dbReference type="InterPro" id="IPR013324">
    <property type="entry name" value="RNA_pol_sigma_r3/r4-like"/>
</dbReference>
<comment type="caution">
    <text evidence="9">The sequence shown here is derived from an EMBL/GenBank/DDBJ whole genome shotgun (WGS) entry which is preliminary data.</text>
</comment>
<feature type="domain" description="RNA polymerase sigma factor 70 region 4 type 2" evidence="8">
    <location>
        <begin position="127"/>
        <end position="170"/>
    </location>
</feature>
<evidence type="ECO:0000256" key="2">
    <source>
        <dbReference type="ARBA" id="ARBA00023015"/>
    </source>
</evidence>
<evidence type="ECO:0000256" key="1">
    <source>
        <dbReference type="ARBA" id="ARBA00010641"/>
    </source>
</evidence>
<dbReference type="PANTHER" id="PTHR43133">
    <property type="entry name" value="RNA POLYMERASE ECF-TYPE SIGMA FACTO"/>
    <property type="match status" value="1"/>
</dbReference>
<reference evidence="9 11" key="1">
    <citation type="submission" date="2019-02" db="EMBL/GenBank/DDBJ databases">
        <title>Pedobacter sp. RP-3-8 sp. nov., isolated from Arctic soil.</title>
        <authorList>
            <person name="Dahal R.H."/>
        </authorList>
    </citation>
    <scope>NUCLEOTIDE SEQUENCE [LARGE SCALE GENOMIC DNA]</scope>
    <source>
        <strain evidence="9 11">RP-3-8</strain>
    </source>
</reference>
<keyword evidence="4 6" id="KW-0238">DNA-binding</keyword>
<dbReference type="GO" id="GO:0006352">
    <property type="term" value="P:DNA-templated transcription initiation"/>
    <property type="evidence" value="ECO:0007669"/>
    <property type="project" value="InterPro"/>
</dbReference>
<evidence type="ECO:0000256" key="6">
    <source>
        <dbReference type="RuleBase" id="RU000716"/>
    </source>
</evidence>
<dbReference type="Proteomes" id="UP000291117">
    <property type="component" value="Unassembled WGS sequence"/>
</dbReference>
<dbReference type="GO" id="GO:0016987">
    <property type="term" value="F:sigma factor activity"/>
    <property type="evidence" value="ECO:0007669"/>
    <property type="project" value="UniProtKB-KW"/>
</dbReference>
<keyword evidence="5 6" id="KW-0804">Transcription</keyword>
<dbReference type="Gene3D" id="1.10.10.10">
    <property type="entry name" value="Winged helix-like DNA-binding domain superfamily/Winged helix DNA-binding domain"/>
    <property type="match status" value="1"/>
</dbReference>
<accession>A0A4R0NK39</accession>